<reference evidence="1 2" key="1">
    <citation type="journal article" date="2022" name="Plant J.">
        <title>Chromosome-level genome of Camellia lanceoleosa provides a valuable resource for understanding genome evolution and self-incompatibility.</title>
        <authorList>
            <person name="Gong W."/>
            <person name="Xiao S."/>
            <person name="Wang L."/>
            <person name="Liao Z."/>
            <person name="Chang Y."/>
            <person name="Mo W."/>
            <person name="Hu G."/>
            <person name="Li W."/>
            <person name="Zhao G."/>
            <person name="Zhu H."/>
            <person name="Hu X."/>
            <person name="Ji K."/>
            <person name="Xiang X."/>
            <person name="Song Q."/>
            <person name="Yuan D."/>
            <person name="Jin S."/>
            <person name="Zhang L."/>
        </authorList>
    </citation>
    <scope>NUCLEOTIDE SEQUENCE [LARGE SCALE GENOMIC DNA]</scope>
    <source>
        <strain evidence="1">SQ_2022a</strain>
    </source>
</reference>
<dbReference type="EMBL" id="CM045769">
    <property type="protein sequence ID" value="KAI7994731.1"/>
    <property type="molecule type" value="Genomic_DNA"/>
</dbReference>
<evidence type="ECO:0000313" key="2">
    <source>
        <dbReference type="Proteomes" id="UP001060215"/>
    </source>
</evidence>
<gene>
    <name evidence="1" type="ORF">LOK49_LG11G00494</name>
</gene>
<evidence type="ECO:0000313" key="1">
    <source>
        <dbReference type="EMBL" id="KAI7994731.1"/>
    </source>
</evidence>
<name>A0ACC0G533_9ERIC</name>
<organism evidence="1 2">
    <name type="scientific">Camellia lanceoleosa</name>
    <dbReference type="NCBI Taxonomy" id="1840588"/>
    <lineage>
        <taxon>Eukaryota</taxon>
        <taxon>Viridiplantae</taxon>
        <taxon>Streptophyta</taxon>
        <taxon>Embryophyta</taxon>
        <taxon>Tracheophyta</taxon>
        <taxon>Spermatophyta</taxon>
        <taxon>Magnoliopsida</taxon>
        <taxon>eudicotyledons</taxon>
        <taxon>Gunneridae</taxon>
        <taxon>Pentapetalae</taxon>
        <taxon>asterids</taxon>
        <taxon>Ericales</taxon>
        <taxon>Theaceae</taxon>
        <taxon>Camellia</taxon>
    </lineage>
</organism>
<dbReference type="Proteomes" id="UP001060215">
    <property type="component" value="Chromosome 12"/>
</dbReference>
<comment type="caution">
    <text evidence="1">The sequence shown here is derived from an EMBL/GenBank/DDBJ whole genome shotgun (WGS) entry which is preliminary data.</text>
</comment>
<sequence length="84" mass="9222">MVAKEDGGDEGVRDCAVFGFGKECGSYDLRGVDDDGGGFGVCDGSRILGLGIERKGRRLRSEEREMNKSMQWQSRMVELKEDGS</sequence>
<proteinExistence type="predicted"/>
<protein>
    <submittedName>
        <fullName evidence="1">Uncharacterized protein</fullName>
    </submittedName>
</protein>
<accession>A0ACC0G533</accession>
<keyword evidence="2" id="KW-1185">Reference proteome</keyword>